<evidence type="ECO:0000313" key="11">
    <source>
        <dbReference type="EMBL" id="VDO21114.1"/>
    </source>
</evidence>
<feature type="domain" description="Branched-chain alpha-ketoacid dehydrogenase kinase/Pyruvate dehydrogenase kinase N-terminal" evidence="10">
    <location>
        <begin position="28"/>
        <end position="186"/>
    </location>
</feature>
<keyword evidence="4 8" id="KW-0418">Kinase</keyword>
<evidence type="ECO:0000256" key="4">
    <source>
        <dbReference type="ARBA" id="ARBA00022777"/>
    </source>
</evidence>
<organism evidence="11 12">
    <name type="scientific">Schistosoma margrebowiei</name>
    <dbReference type="NCBI Taxonomy" id="48269"/>
    <lineage>
        <taxon>Eukaryota</taxon>
        <taxon>Metazoa</taxon>
        <taxon>Spiralia</taxon>
        <taxon>Lophotrochozoa</taxon>
        <taxon>Platyhelminthes</taxon>
        <taxon>Trematoda</taxon>
        <taxon>Digenea</taxon>
        <taxon>Strigeidida</taxon>
        <taxon>Schistosomatoidea</taxon>
        <taxon>Schistosomatidae</taxon>
        <taxon>Schistosoma</taxon>
    </lineage>
</organism>
<keyword evidence="12" id="KW-1185">Reference proteome</keyword>
<evidence type="ECO:0000256" key="1">
    <source>
        <dbReference type="ARBA" id="ARBA00006155"/>
    </source>
</evidence>
<dbReference type="PANTHER" id="PTHR11947:SF3">
    <property type="entry name" value="[PYRUVATE DEHYDROGENASE (ACETYL-TRANSFERRING)] KINASE, MITOCHONDRIAL"/>
    <property type="match status" value="1"/>
</dbReference>
<comment type="similarity">
    <text evidence="1 8">Belongs to the PDK/BCKDK protein kinase family.</text>
</comment>
<proteinExistence type="inferred from homology"/>
<evidence type="ECO:0000259" key="10">
    <source>
        <dbReference type="Pfam" id="PF10436"/>
    </source>
</evidence>
<dbReference type="GO" id="GO:0005524">
    <property type="term" value="F:ATP binding"/>
    <property type="evidence" value="ECO:0007669"/>
    <property type="project" value="UniProtKB-UniRule"/>
</dbReference>
<dbReference type="AlphaFoldDB" id="A0A183L878"/>
<dbReference type="InterPro" id="IPR003594">
    <property type="entry name" value="HATPase_dom"/>
</dbReference>
<dbReference type="Pfam" id="PF10436">
    <property type="entry name" value="BCDHK_Adom3"/>
    <property type="match status" value="1"/>
</dbReference>
<evidence type="ECO:0000256" key="7">
    <source>
        <dbReference type="ARBA" id="ARBA00048201"/>
    </source>
</evidence>
<keyword evidence="6 8" id="KW-0496">Mitochondrion</keyword>
<dbReference type="InterPro" id="IPR036890">
    <property type="entry name" value="HATPase_C_sf"/>
</dbReference>
<evidence type="ECO:0000313" key="12">
    <source>
        <dbReference type="Proteomes" id="UP000277204"/>
    </source>
</evidence>
<dbReference type="InterPro" id="IPR018955">
    <property type="entry name" value="BCDHK/PDK_N"/>
</dbReference>
<dbReference type="EC" id="2.7.11.-" evidence="8"/>
<dbReference type="EMBL" id="UZAI01000001">
    <property type="protein sequence ID" value="VDO21114.1"/>
    <property type="molecule type" value="Genomic_DNA"/>
</dbReference>
<keyword evidence="5 8" id="KW-0067">ATP-binding</keyword>
<comment type="catalytic activity">
    <reaction evidence="7">
        <text>L-seryl-[pyruvate dehydrogenase E1 alpha subunit] + ATP = O-phospho-L-seryl-[pyruvate dehydrogenase E1 alpha subunit] + ADP + H(+)</text>
        <dbReference type="Rhea" id="RHEA:23052"/>
        <dbReference type="Rhea" id="RHEA-COMP:13689"/>
        <dbReference type="Rhea" id="RHEA-COMP:13690"/>
        <dbReference type="ChEBI" id="CHEBI:15378"/>
        <dbReference type="ChEBI" id="CHEBI:29999"/>
        <dbReference type="ChEBI" id="CHEBI:30616"/>
        <dbReference type="ChEBI" id="CHEBI:83421"/>
        <dbReference type="ChEBI" id="CHEBI:456216"/>
        <dbReference type="EC" id="2.7.11.2"/>
    </reaction>
</comment>
<dbReference type="Gene3D" id="3.30.565.10">
    <property type="entry name" value="Histidine kinase-like ATPase, C-terminal domain"/>
    <property type="match status" value="1"/>
</dbReference>
<evidence type="ECO:0000256" key="8">
    <source>
        <dbReference type="RuleBase" id="RU366032"/>
    </source>
</evidence>
<feature type="domain" description="Histidine kinase/HSP90-like ATPase" evidence="9">
    <location>
        <begin position="278"/>
        <end position="430"/>
    </location>
</feature>
<keyword evidence="3 8" id="KW-0547">Nucleotide-binding</keyword>
<dbReference type="SUPFAM" id="SSF55874">
    <property type="entry name" value="ATPase domain of HSP90 chaperone/DNA topoisomerase II/histidine kinase"/>
    <property type="match status" value="1"/>
</dbReference>
<dbReference type="Proteomes" id="UP000277204">
    <property type="component" value="Unassembled WGS sequence"/>
</dbReference>
<dbReference type="InterPro" id="IPR036784">
    <property type="entry name" value="AK/P_DHK_N_sf"/>
</dbReference>
<evidence type="ECO:0000256" key="3">
    <source>
        <dbReference type="ARBA" id="ARBA00022741"/>
    </source>
</evidence>
<dbReference type="GO" id="GO:0010906">
    <property type="term" value="P:regulation of glucose metabolic process"/>
    <property type="evidence" value="ECO:0007669"/>
    <property type="project" value="TreeGrafter"/>
</dbReference>
<gene>
    <name evidence="11" type="ORF">SMRZ_LOCUS3</name>
</gene>
<accession>A0A183L878</accession>
<dbReference type="STRING" id="48269.A0A183L878"/>
<dbReference type="Gene3D" id="1.20.140.20">
    <property type="entry name" value="Alpha-ketoacid/pyruvate dehydrogenase kinase, N-terminal domain"/>
    <property type="match status" value="1"/>
</dbReference>
<dbReference type="Pfam" id="PF02518">
    <property type="entry name" value="HATPase_c"/>
    <property type="match status" value="1"/>
</dbReference>
<protein>
    <recommendedName>
        <fullName evidence="8">Protein-serine/threonine kinase</fullName>
        <ecNumber evidence="8">2.7.11.-</ecNumber>
    </recommendedName>
</protein>
<comment type="subcellular location">
    <subcellularLocation>
        <location evidence="8">Mitochondrion matrix</location>
    </subcellularLocation>
</comment>
<evidence type="ECO:0000256" key="6">
    <source>
        <dbReference type="ARBA" id="ARBA00023128"/>
    </source>
</evidence>
<evidence type="ECO:0000259" key="9">
    <source>
        <dbReference type="Pfam" id="PF02518"/>
    </source>
</evidence>
<evidence type="ECO:0000256" key="2">
    <source>
        <dbReference type="ARBA" id="ARBA00022679"/>
    </source>
</evidence>
<reference evidence="11 12" key="1">
    <citation type="submission" date="2018-11" db="EMBL/GenBank/DDBJ databases">
        <authorList>
            <consortium name="Pathogen Informatics"/>
        </authorList>
    </citation>
    <scope>NUCLEOTIDE SEQUENCE [LARGE SCALE GENOMIC DNA]</scope>
    <source>
        <strain evidence="11 12">Zambia</strain>
    </source>
</reference>
<sequence>MGIKNICKLAGKSGKMIEHYSKFTPVSLSLKNLLSFGETAPASKSFDFLKYELPVRLGNIMQEIHLLPDILKKSKSVQQICLLYEETFNSLIKYEECSTKSPSTLSRFTDDIDLILQKHSGVVEIMALGIKEIQSNESWSESQELQLQYFLDRFYVSRIGIRTLLNQHFKLYGPTFCNVQSHVGGIDPDCSPVQIAVNAYNYSRPLCIQAYGRAPGCDIEIHDCVNKERASGSFNKIDLCVDASGHASTKSYLLDNQRNCADLSVKGKDITFCYIPGHLFYILYELLKNSMRAVTENHNNDAHLPRIHILICNGPEDIVIKITDFGGGMALNMVEKTFRYNYTTAVHSANIHPTVLNFENNYSTIQSANQVTVNDRMTCEVEPERNACLSIAGRGHGLPLSRLYARYLGGNLKLHSIEGVGTSVLIYLKRQSQDAYELIPLFNHTSKSFYENSIQQRDWVSNSQRTLLEPSTTP</sequence>
<name>A0A183L878_9TREM</name>
<dbReference type="GO" id="GO:0005759">
    <property type="term" value="C:mitochondrial matrix"/>
    <property type="evidence" value="ECO:0007669"/>
    <property type="project" value="UniProtKB-SubCell"/>
</dbReference>
<dbReference type="GO" id="GO:0004740">
    <property type="term" value="F:pyruvate dehydrogenase (acetyl-transferring) kinase activity"/>
    <property type="evidence" value="ECO:0007669"/>
    <property type="project" value="UniProtKB-EC"/>
</dbReference>
<dbReference type="SUPFAM" id="SSF69012">
    <property type="entry name" value="alpha-ketoacid dehydrogenase kinase, N-terminal domain"/>
    <property type="match status" value="1"/>
</dbReference>
<dbReference type="PANTHER" id="PTHR11947">
    <property type="entry name" value="PYRUVATE DEHYDROGENASE KINASE"/>
    <property type="match status" value="1"/>
</dbReference>
<keyword evidence="2 8" id="KW-0808">Transferase</keyword>
<evidence type="ECO:0000256" key="5">
    <source>
        <dbReference type="ARBA" id="ARBA00022840"/>
    </source>
</evidence>
<dbReference type="InterPro" id="IPR039028">
    <property type="entry name" value="BCKD/PDK"/>
</dbReference>